<dbReference type="FunFam" id="1.10.630.10:FF:000182">
    <property type="entry name" value="Cytochrome P450 3A4"/>
    <property type="match status" value="1"/>
</dbReference>
<comment type="catalytic activity">
    <reaction evidence="14">
        <text>an organic molecule + reduced [NADPH--hemoprotein reductase] + O2 = an alcohol + oxidized [NADPH--hemoprotein reductase] + H2O + H(+)</text>
        <dbReference type="Rhea" id="RHEA:17149"/>
        <dbReference type="Rhea" id="RHEA-COMP:11964"/>
        <dbReference type="Rhea" id="RHEA-COMP:11965"/>
        <dbReference type="ChEBI" id="CHEBI:15377"/>
        <dbReference type="ChEBI" id="CHEBI:15378"/>
        <dbReference type="ChEBI" id="CHEBI:15379"/>
        <dbReference type="ChEBI" id="CHEBI:30879"/>
        <dbReference type="ChEBI" id="CHEBI:57618"/>
        <dbReference type="ChEBI" id="CHEBI:58210"/>
        <dbReference type="ChEBI" id="CHEBI:142491"/>
        <dbReference type="EC" id="1.14.14.1"/>
    </reaction>
</comment>
<dbReference type="InterPro" id="IPR036396">
    <property type="entry name" value="Cyt_P450_sf"/>
</dbReference>
<keyword evidence="6 15" id="KW-0349">Heme</keyword>
<evidence type="ECO:0000256" key="9">
    <source>
        <dbReference type="ARBA" id="ARBA00022848"/>
    </source>
</evidence>
<dbReference type="InterPro" id="IPR002401">
    <property type="entry name" value="Cyt_P450_E_grp-I"/>
</dbReference>
<protein>
    <recommendedName>
        <fullName evidence="5">unspecific monooxygenase</fullName>
        <ecNumber evidence="5">1.14.14.1</ecNumber>
    </recommendedName>
</protein>
<dbReference type="PANTHER" id="PTHR24292">
    <property type="entry name" value="CYTOCHROME P450"/>
    <property type="match status" value="1"/>
</dbReference>
<dbReference type="GO" id="GO:0020037">
    <property type="term" value="F:heme binding"/>
    <property type="evidence" value="ECO:0007669"/>
    <property type="project" value="InterPro"/>
</dbReference>
<reference evidence="17" key="1">
    <citation type="submission" date="2021-12" db="EMBL/GenBank/DDBJ databases">
        <authorList>
            <person name="Martin H S."/>
        </authorList>
    </citation>
    <scope>NUCLEOTIDE SEQUENCE</scope>
</reference>
<dbReference type="PROSITE" id="PS00086">
    <property type="entry name" value="CYTOCHROME_P450"/>
    <property type="match status" value="1"/>
</dbReference>
<evidence type="ECO:0000256" key="1">
    <source>
        <dbReference type="ARBA" id="ARBA00001971"/>
    </source>
</evidence>
<dbReference type="CDD" id="cd11056">
    <property type="entry name" value="CYP6-like"/>
    <property type="match status" value="1"/>
</dbReference>
<dbReference type="OrthoDB" id="1470350at2759"/>
<keyword evidence="8" id="KW-0256">Endoplasmic reticulum</keyword>
<dbReference type="EC" id="1.14.14.1" evidence="5"/>
<comment type="similarity">
    <text evidence="4 16">Belongs to the cytochrome P450 family.</text>
</comment>
<sequence>MKFFFSKRSISEIYKEIFDEHPTLSHIGTFMGRPVLIIKDTKDLQSVLQSDFQNFNSRGINSNPNDILSDNVLFMENYGRWKLLRHKLSPIFTRTKLKNMFYIMDRCAQDFITFIEDNKCVERDTYNTLYNYTTSSIGAALFGIDAQTKSTMNSPFISMARSSIEPSLKANLKALISNVSPTLFYLLDLKLFGDHEEFFIGTVKRVLEMRRREGDKDKRHDFIDMCLELQSQGIMQDATTGYELEATDEVLAAQAFFFFLAGVDTSASTMHFTLLELASNPDVLTRVHNEIDKMFDESNGKLTYEGVEKLEYLDMVLSESLRKYPPIGAIQRRCTNSTILPSGIKIEKDDIVVIPIYALHRDEKLFPRQSVFDPERFSPENVSKIAKFSYLPFGEGNRMCLGTRFSRVQIKSGLAWLLRKYTLKEKKYEPISFAQSLFSVRDEKANFELIRRLGK</sequence>
<comment type="cofactor">
    <cofactor evidence="1 15">
        <name>heme</name>
        <dbReference type="ChEBI" id="CHEBI:30413"/>
    </cofactor>
</comment>
<keyword evidence="11 15" id="KW-0408">Iron</keyword>
<dbReference type="GO" id="GO:0005789">
    <property type="term" value="C:endoplasmic reticulum membrane"/>
    <property type="evidence" value="ECO:0007669"/>
    <property type="project" value="UniProtKB-SubCell"/>
</dbReference>
<name>A0A8J9UMS9_9NEOP</name>
<evidence type="ECO:0000256" key="14">
    <source>
        <dbReference type="ARBA" id="ARBA00047827"/>
    </source>
</evidence>
<dbReference type="InterPro" id="IPR017972">
    <property type="entry name" value="Cyt_P450_CS"/>
</dbReference>
<evidence type="ECO:0000256" key="6">
    <source>
        <dbReference type="ARBA" id="ARBA00022617"/>
    </source>
</evidence>
<evidence type="ECO:0000256" key="3">
    <source>
        <dbReference type="ARBA" id="ARBA00004406"/>
    </source>
</evidence>
<evidence type="ECO:0000256" key="4">
    <source>
        <dbReference type="ARBA" id="ARBA00010617"/>
    </source>
</evidence>
<dbReference type="AlphaFoldDB" id="A0A8J9UMS9"/>
<dbReference type="InterPro" id="IPR050476">
    <property type="entry name" value="Insect_CytP450_Detox"/>
</dbReference>
<keyword evidence="12 16" id="KW-0503">Monooxygenase</keyword>
<dbReference type="SUPFAM" id="SSF48264">
    <property type="entry name" value="Cytochrome P450"/>
    <property type="match status" value="1"/>
</dbReference>
<evidence type="ECO:0000256" key="10">
    <source>
        <dbReference type="ARBA" id="ARBA00023002"/>
    </source>
</evidence>
<evidence type="ECO:0000256" key="13">
    <source>
        <dbReference type="ARBA" id="ARBA00023136"/>
    </source>
</evidence>
<keyword evidence="13" id="KW-0472">Membrane</keyword>
<evidence type="ECO:0000256" key="8">
    <source>
        <dbReference type="ARBA" id="ARBA00022824"/>
    </source>
</evidence>
<accession>A0A8J9UMS9</accession>
<evidence type="ECO:0000313" key="18">
    <source>
        <dbReference type="Proteomes" id="UP000838878"/>
    </source>
</evidence>
<evidence type="ECO:0000256" key="15">
    <source>
        <dbReference type="PIRSR" id="PIRSR602401-1"/>
    </source>
</evidence>
<dbReference type="PANTHER" id="PTHR24292:SF104">
    <property type="entry name" value="CYTOCHROME P450 308A1-RELATED"/>
    <property type="match status" value="1"/>
</dbReference>
<evidence type="ECO:0000256" key="11">
    <source>
        <dbReference type="ARBA" id="ARBA00023004"/>
    </source>
</evidence>
<dbReference type="EMBL" id="OV170223">
    <property type="protein sequence ID" value="CAH0723003.1"/>
    <property type="molecule type" value="Genomic_DNA"/>
</dbReference>
<organism evidence="17 18">
    <name type="scientific">Brenthis ino</name>
    <name type="common">lesser marbled fritillary</name>
    <dbReference type="NCBI Taxonomy" id="405034"/>
    <lineage>
        <taxon>Eukaryota</taxon>
        <taxon>Metazoa</taxon>
        <taxon>Ecdysozoa</taxon>
        <taxon>Arthropoda</taxon>
        <taxon>Hexapoda</taxon>
        <taxon>Insecta</taxon>
        <taxon>Pterygota</taxon>
        <taxon>Neoptera</taxon>
        <taxon>Endopterygota</taxon>
        <taxon>Lepidoptera</taxon>
        <taxon>Glossata</taxon>
        <taxon>Ditrysia</taxon>
        <taxon>Papilionoidea</taxon>
        <taxon>Nymphalidae</taxon>
        <taxon>Heliconiinae</taxon>
        <taxon>Argynnini</taxon>
        <taxon>Brenthis</taxon>
    </lineage>
</organism>
<dbReference type="Gene3D" id="1.10.630.10">
    <property type="entry name" value="Cytochrome P450"/>
    <property type="match status" value="1"/>
</dbReference>
<dbReference type="InterPro" id="IPR001128">
    <property type="entry name" value="Cyt_P450"/>
</dbReference>
<dbReference type="GO" id="GO:0016712">
    <property type="term" value="F:oxidoreductase activity, acting on paired donors, with incorporation or reduction of molecular oxygen, reduced flavin or flavoprotein as one donor, and incorporation of one atom of oxygen"/>
    <property type="evidence" value="ECO:0007669"/>
    <property type="project" value="UniProtKB-EC"/>
</dbReference>
<evidence type="ECO:0000256" key="12">
    <source>
        <dbReference type="ARBA" id="ARBA00023033"/>
    </source>
</evidence>
<keyword evidence="9" id="KW-0492">Microsome</keyword>
<evidence type="ECO:0000313" key="17">
    <source>
        <dbReference type="EMBL" id="CAH0723003.1"/>
    </source>
</evidence>
<dbReference type="PRINTS" id="PR00463">
    <property type="entry name" value="EP450I"/>
</dbReference>
<dbReference type="PRINTS" id="PR00385">
    <property type="entry name" value="P450"/>
</dbReference>
<evidence type="ECO:0000256" key="5">
    <source>
        <dbReference type="ARBA" id="ARBA00012109"/>
    </source>
</evidence>
<dbReference type="Proteomes" id="UP000838878">
    <property type="component" value="Chromosome 3"/>
</dbReference>
<keyword evidence="10 16" id="KW-0560">Oxidoreductase</keyword>
<comment type="subcellular location">
    <subcellularLocation>
        <location evidence="3">Endoplasmic reticulum membrane</location>
        <topology evidence="3">Peripheral membrane protein</topology>
    </subcellularLocation>
    <subcellularLocation>
        <location evidence="2">Microsome membrane</location>
        <topology evidence="2">Peripheral membrane protein</topology>
    </subcellularLocation>
</comment>
<keyword evidence="18" id="KW-1185">Reference proteome</keyword>
<evidence type="ECO:0000256" key="16">
    <source>
        <dbReference type="RuleBase" id="RU000461"/>
    </source>
</evidence>
<feature type="non-terminal residue" evidence="17">
    <location>
        <position position="455"/>
    </location>
</feature>
<evidence type="ECO:0000256" key="2">
    <source>
        <dbReference type="ARBA" id="ARBA00004174"/>
    </source>
</evidence>
<evidence type="ECO:0000256" key="7">
    <source>
        <dbReference type="ARBA" id="ARBA00022723"/>
    </source>
</evidence>
<gene>
    <name evidence="17" type="ORF">BINO364_LOCUS8880</name>
</gene>
<dbReference type="Pfam" id="PF00067">
    <property type="entry name" value="p450"/>
    <property type="match status" value="1"/>
</dbReference>
<feature type="binding site" description="axial binding residue" evidence="15">
    <location>
        <position position="400"/>
    </location>
    <ligand>
        <name>heme</name>
        <dbReference type="ChEBI" id="CHEBI:30413"/>
    </ligand>
    <ligandPart>
        <name>Fe</name>
        <dbReference type="ChEBI" id="CHEBI:18248"/>
    </ligandPart>
</feature>
<keyword evidence="7 15" id="KW-0479">Metal-binding</keyword>
<proteinExistence type="inferred from homology"/>
<dbReference type="GO" id="GO:0005506">
    <property type="term" value="F:iron ion binding"/>
    <property type="evidence" value="ECO:0007669"/>
    <property type="project" value="InterPro"/>
</dbReference>